<proteinExistence type="predicted"/>
<keyword evidence="2" id="KW-0732">Signal</keyword>
<sequence>MKFTVFTVLLTISTTWGLKSKTEEPKDKREASGTYLPQSSHNYQSPSSLGQEEANAISIGAGYSVGGGAKPTYSFGGQNAGVGASYQLQPESGHANLQLAGLQSSNGGLVSNDLSQLMSQISQGLNSGAISLPSSGGQGALYQFAGQGSHGGQEISLPQFTYGSPQLQQYSLGEQSQGGAPAYAFGTKGLGTYGSTGPVLFSPESSGNQAALSYAAPNFGQSYQAAALPLGDSGHSLPGFSFGGSGQSFGGSLKGFSGNYATPAGKSSFKPSAFLGSSVQSDSGAGLAGLTGSYGSPSFTNFQSSAGGHGISSLGAGGHGAGFGSLSAFSGGPSKGVAASYLPSKFEGVGSLESIASAFSASGQIGQPGATYGSSPNAYSSNAHAASAPSPAYYISSGKHSSPSFGLGSSSYRSPASGHSSLNSFSSGPKYSFGGQGSSRYLPAKDIQGSYSEPKYNTIKYSEEFKPRFN</sequence>
<comment type="caution">
    <text evidence="3">The sequence shown here is derived from an EMBL/GenBank/DDBJ whole genome shotgun (WGS) entry which is preliminary data.</text>
</comment>
<evidence type="ECO:0000256" key="2">
    <source>
        <dbReference type="SAM" id="SignalP"/>
    </source>
</evidence>
<protein>
    <submittedName>
        <fullName evidence="3">Jg12545 protein</fullName>
    </submittedName>
</protein>
<feature type="signal peptide" evidence="2">
    <location>
        <begin position="1"/>
        <end position="17"/>
    </location>
</feature>
<feature type="chain" id="PRO_5035898411" evidence="2">
    <location>
        <begin position="18"/>
        <end position="470"/>
    </location>
</feature>
<dbReference type="EMBL" id="CAKXAJ010026150">
    <property type="protein sequence ID" value="CAH2258795.1"/>
    <property type="molecule type" value="Genomic_DNA"/>
</dbReference>
<evidence type="ECO:0000313" key="4">
    <source>
        <dbReference type="Proteomes" id="UP000838756"/>
    </source>
</evidence>
<dbReference type="OrthoDB" id="7488428at2759"/>
<accession>A0A8S4S7K0</accession>
<dbReference type="AlphaFoldDB" id="A0A8S4S7K0"/>
<keyword evidence="4" id="KW-1185">Reference proteome</keyword>
<feature type="compositionally biased region" description="Basic and acidic residues" evidence="1">
    <location>
        <begin position="20"/>
        <end position="31"/>
    </location>
</feature>
<reference evidence="3" key="1">
    <citation type="submission" date="2022-03" db="EMBL/GenBank/DDBJ databases">
        <authorList>
            <person name="Lindestad O."/>
        </authorList>
    </citation>
    <scope>NUCLEOTIDE SEQUENCE</scope>
</reference>
<dbReference type="Proteomes" id="UP000838756">
    <property type="component" value="Unassembled WGS sequence"/>
</dbReference>
<feature type="region of interest" description="Disordered" evidence="1">
    <location>
        <begin position="19"/>
        <end position="51"/>
    </location>
</feature>
<evidence type="ECO:0000313" key="3">
    <source>
        <dbReference type="EMBL" id="CAH2258795.1"/>
    </source>
</evidence>
<gene>
    <name evidence="3" type="primary">jg12545</name>
    <name evidence="3" type="ORF">PAEG_LOCUS23430</name>
</gene>
<name>A0A8S4S7K0_9NEOP</name>
<organism evidence="3 4">
    <name type="scientific">Pararge aegeria aegeria</name>
    <dbReference type="NCBI Taxonomy" id="348720"/>
    <lineage>
        <taxon>Eukaryota</taxon>
        <taxon>Metazoa</taxon>
        <taxon>Ecdysozoa</taxon>
        <taxon>Arthropoda</taxon>
        <taxon>Hexapoda</taxon>
        <taxon>Insecta</taxon>
        <taxon>Pterygota</taxon>
        <taxon>Neoptera</taxon>
        <taxon>Endopterygota</taxon>
        <taxon>Lepidoptera</taxon>
        <taxon>Glossata</taxon>
        <taxon>Ditrysia</taxon>
        <taxon>Papilionoidea</taxon>
        <taxon>Nymphalidae</taxon>
        <taxon>Satyrinae</taxon>
        <taxon>Satyrini</taxon>
        <taxon>Parargina</taxon>
        <taxon>Pararge</taxon>
    </lineage>
</organism>
<feature type="compositionally biased region" description="Polar residues" evidence="1">
    <location>
        <begin position="35"/>
        <end position="50"/>
    </location>
</feature>
<evidence type="ECO:0000256" key="1">
    <source>
        <dbReference type="SAM" id="MobiDB-lite"/>
    </source>
</evidence>